<gene>
    <name evidence="10" type="ORF">FYJ50_02405</name>
</gene>
<dbReference type="PANTHER" id="PTHR32502:SF8">
    <property type="entry name" value="N-ACETYLGALACTOSAMINE PERMEASE IIC COMPONENT 1"/>
    <property type="match status" value="1"/>
</dbReference>
<comment type="subcellular location">
    <subcellularLocation>
        <location evidence="1">Cell membrane</location>
        <topology evidence="1">Multi-pass membrane protein</topology>
    </subcellularLocation>
</comment>
<evidence type="ECO:0000256" key="5">
    <source>
        <dbReference type="ARBA" id="ARBA00022683"/>
    </source>
</evidence>
<evidence type="ECO:0000256" key="3">
    <source>
        <dbReference type="ARBA" id="ARBA00022475"/>
    </source>
</evidence>
<reference evidence="10 11" key="1">
    <citation type="submission" date="2019-08" db="EMBL/GenBank/DDBJ databases">
        <title>In-depth cultivation of the pig gut microbiome towards novel bacterial diversity and tailored functional studies.</title>
        <authorList>
            <person name="Wylensek D."/>
            <person name="Hitch T.C.A."/>
            <person name="Clavel T."/>
        </authorList>
    </citation>
    <scope>NUCLEOTIDE SEQUENCE [LARGE SCALE GENOMIC DNA]</scope>
    <source>
        <strain evidence="10 11">LKV-178-WT-2G</strain>
    </source>
</reference>
<dbReference type="InterPro" id="IPR050303">
    <property type="entry name" value="GatZ_KbaZ_carbometab"/>
</dbReference>
<keyword evidence="11" id="KW-1185">Reference proteome</keyword>
<feature type="transmembrane region" description="Helical" evidence="9">
    <location>
        <begin position="207"/>
        <end position="237"/>
    </location>
</feature>
<dbReference type="GO" id="GO:0009401">
    <property type="term" value="P:phosphoenolpyruvate-dependent sugar phosphotransferase system"/>
    <property type="evidence" value="ECO:0007669"/>
    <property type="project" value="UniProtKB-KW"/>
</dbReference>
<dbReference type="Pfam" id="PF03609">
    <property type="entry name" value="EII-Sor"/>
    <property type="match status" value="1"/>
</dbReference>
<evidence type="ECO:0000256" key="8">
    <source>
        <dbReference type="ARBA" id="ARBA00023136"/>
    </source>
</evidence>
<comment type="caution">
    <text evidence="10">The sequence shown here is derived from an EMBL/GenBank/DDBJ whole genome shotgun (WGS) entry which is preliminary data.</text>
</comment>
<evidence type="ECO:0000256" key="9">
    <source>
        <dbReference type="SAM" id="Phobius"/>
    </source>
</evidence>
<dbReference type="EMBL" id="VUMM01000003">
    <property type="protein sequence ID" value="MSS00979.1"/>
    <property type="molecule type" value="Genomic_DNA"/>
</dbReference>
<evidence type="ECO:0000256" key="1">
    <source>
        <dbReference type="ARBA" id="ARBA00004651"/>
    </source>
</evidence>
<keyword evidence="6 9" id="KW-0812">Transmembrane</keyword>
<evidence type="ECO:0000256" key="4">
    <source>
        <dbReference type="ARBA" id="ARBA00022597"/>
    </source>
</evidence>
<keyword evidence="7 9" id="KW-1133">Transmembrane helix</keyword>
<sequence length="260" mass="27514">MSLVQAILIGCVCALTQLEGDWLGECKLREPVITGFLVGLIMGDVAKGLFIGGSLQLMWMGATNIGPTANLDIGSGGTIGAAVALMTGSDLEVAVAFALPVAVIMQMLNIMKMTAFSALMHSADAAIDQGNEKKLIGIHFLCGFFTFLIYFSFTFIVLYVGSGVIDAIVAGIPEWAQNGLSAVAVALPAMGFALLLNILWDVKLIPYFIIGFALAAYLGVDMVGVCAISVAIALIIYEIKVNQLKSAPVVEKVEDEWEDD</sequence>
<keyword evidence="5" id="KW-0598">Phosphotransferase system</keyword>
<proteinExistence type="predicted"/>
<dbReference type="InterPro" id="IPR004700">
    <property type="entry name" value="PTS_IIC_man"/>
</dbReference>
<keyword evidence="3" id="KW-1003">Cell membrane</keyword>
<dbReference type="PANTHER" id="PTHR32502">
    <property type="entry name" value="N-ACETYLGALACTOSAMINE PERMEASE II COMPONENT-RELATED"/>
    <property type="match status" value="1"/>
</dbReference>
<name>A0A7X2T2Y3_9FIRM</name>
<feature type="transmembrane region" description="Helical" evidence="9">
    <location>
        <begin position="138"/>
        <end position="160"/>
    </location>
</feature>
<evidence type="ECO:0000256" key="7">
    <source>
        <dbReference type="ARBA" id="ARBA00022989"/>
    </source>
</evidence>
<feature type="transmembrane region" description="Helical" evidence="9">
    <location>
        <begin position="180"/>
        <end position="200"/>
    </location>
</feature>
<evidence type="ECO:0000256" key="6">
    <source>
        <dbReference type="ARBA" id="ARBA00022692"/>
    </source>
</evidence>
<protein>
    <submittedName>
        <fullName evidence="10">PTS sugar transporter subunit IIC</fullName>
    </submittedName>
</protein>
<dbReference type="AlphaFoldDB" id="A0A7X2T2Y3"/>
<keyword evidence="8 9" id="KW-0472">Membrane</keyword>
<evidence type="ECO:0000313" key="10">
    <source>
        <dbReference type="EMBL" id="MSS00979.1"/>
    </source>
</evidence>
<evidence type="ECO:0000256" key="2">
    <source>
        <dbReference type="ARBA" id="ARBA00022448"/>
    </source>
</evidence>
<dbReference type="Proteomes" id="UP000470082">
    <property type="component" value="Unassembled WGS sequence"/>
</dbReference>
<keyword evidence="2" id="KW-0813">Transport</keyword>
<dbReference type="RefSeq" id="WP_154459453.1">
    <property type="nucleotide sequence ID" value="NZ_VUMM01000003.1"/>
</dbReference>
<keyword evidence="4 10" id="KW-0762">Sugar transport</keyword>
<accession>A0A7X2T2Y3</accession>
<organism evidence="10 11">
    <name type="scientific">Floccifex porci</name>
    <dbReference type="NCBI Taxonomy" id="2606629"/>
    <lineage>
        <taxon>Bacteria</taxon>
        <taxon>Bacillati</taxon>
        <taxon>Bacillota</taxon>
        <taxon>Erysipelotrichia</taxon>
        <taxon>Erysipelotrichales</taxon>
        <taxon>Erysipelotrichaceae</taxon>
        <taxon>Floccifex</taxon>
    </lineage>
</organism>
<evidence type="ECO:0000313" key="11">
    <source>
        <dbReference type="Proteomes" id="UP000470082"/>
    </source>
</evidence>
<dbReference type="PROSITE" id="PS51106">
    <property type="entry name" value="PTS_EIIC_TYPE_4"/>
    <property type="match status" value="1"/>
</dbReference>
<dbReference type="GO" id="GO:0005886">
    <property type="term" value="C:plasma membrane"/>
    <property type="evidence" value="ECO:0007669"/>
    <property type="project" value="UniProtKB-SubCell"/>
</dbReference>